<accession>A0A6G1LCF7</accession>
<sequence length="312" mass="35125">MTLVLRPAAIRHPDKPANRINEPTWSLSRNSTPPLRARITTYSDAQSVVRFLDRQSASSETNSRRNRPADSVAARSPPDHESIPELDWESCSEDEALDMTADFRNHYLTLGLSVTAKLADIRSTYLGLMARLEKDFARITTSDRQPAPVIGKRPTWQRMDSAVEIPSIEQDEHTNVHHETEPETVRCQSKMIQQTAETIVRRNTLDDAYSILAHPVRRKAYDLKHLHELQQYEKSRISQSRPSARAVALADAAKWRALLQKGCKSTLDAKMMGDLGWAAWSLEMYGEHEKAASATSMMSGEVVAGFVDLMEV</sequence>
<dbReference type="InterPro" id="IPR036869">
    <property type="entry name" value="J_dom_sf"/>
</dbReference>
<proteinExistence type="predicted"/>
<gene>
    <name evidence="2" type="ORF">EJ03DRAFT_350637</name>
</gene>
<dbReference type="Proteomes" id="UP000799436">
    <property type="component" value="Unassembled WGS sequence"/>
</dbReference>
<evidence type="ECO:0000256" key="1">
    <source>
        <dbReference type="SAM" id="MobiDB-lite"/>
    </source>
</evidence>
<dbReference type="Gene3D" id="1.10.287.110">
    <property type="entry name" value="DnaJ domain"/>
    <property type="match status" value="1"/>
</dbReference>
<feature type="compositionally biased region" description="Polar residues" evidence="1">
    <location>
        <begin position="21"/>
        <end position="33"/>
    </location>
</feature>
<protein>
    <recommendedName>
        <fullName evidence="4">J domain-containing protein</fullName>
    </recommendedName>
</protein>
<feature type="region of interest" description="Disordered" evidence="1">
    <location>
        <begin position="1"/>
        <end position="33"/>
    </location>
</feature>
<dbReference type="OrthoDB" id="3882808at2759"/>
<dbReference type="AlphaFoldDB" id="A0A6G1LCF7"/>
<dbReference type="EMBL" id="ML995827">
    <property type="protein sequence ID" value="KAF2770310.1"/>
    <property type="molecule type" value="Genomic_DNA"/>
</dbReference>
<evidence type="ECO:0008006" key="4">
    <source>
        <dbReference type="Google" id="ProtNLM"/>
    </source>
</evidence>
<feature type="region of interest" description="Disordered" evidence="1">
    <location>
        <begin position="53"/>
        <end position="86"/>
    </location>
</feature>
<evidence type="ECO:0000313" key="3">
    <source>
        <dbReference type="Proteomes" id="UP000799436"/>
    </source>
</evidence>
<reference evidence="2" key="1">
    <citation type="journal article" date="2020" name="Stud. Mycol.">
        <title>101 Dothideomycetes genomes: a test case for predicting lifestyles and emergence of pathogens.</title>
        <authorList>
            <person name="Haridas S."/>
            <person name="Albert R."/>
            <person name="Binder M."/>
            <person name="Bloem J."/>
            <person name="Labutti K."/>
            <person name="Salamov A."/>
            <person name="Andreopoulos B."/>
            <person name="Baker S."/>
            <person name="Barry K."/>
            <person name="Bills G."/>
            <person name="Bluhm B."/>
            <person name="Cannon C."/>
            <person name="Castanera R."/>
            <person name="Culley D."/>
            <person name="Daum C."/>
            <person name="Ezra D."/>
            <person name="Gonzalez J."/>
            <person name="Henrissat B."/>
            <person name="Kuo A."/>
            <person name="Liang C."/>
            <person name="Lipzen A."/>
            <person name="Lutzoni F."/>
            <person name="Magnuson J."/>
            <person name="Mondo S."/>
            <person name="Nolan M."/>
            <person name="Ohm R."/>
            <person name="Pangilinan J."/>
            <person name="Park H.-J."/>
            <person name="Ramirez L."/>
            <person name="Alfaro M."/>
            <person name="Sun H."/>
            <person name="Tritt A."/>
            <person name="Yoshinaga Y."/>
            <person name="Zwiers L.-H."/>
            <person name="Turgeon B."/>
            <person name="Goodwin S."/>
            <person name="Spatafora J."/>
            <person name="Crous P."/>
            <person name="Grigoriev I."/>
        </authorList>
    </citation>
    <scope>NUCLEOTIDE SEQUENCE</scope>
    <source>
        <strain evidence="2">CBS 116005</strain>
    </source>
</reference>
<name>A0A6G1LCF7_9PEZI</name>
<organism evidence="2 3">
    <name type="scientific">Teratosphaeria nubilosa</name>
    <dbReference type="NCBI Taxonomy" id="161662"/>
    <lineage>
        <taxon>Eukaryota</taxon>
        <taxon>Fungi</taxon>
        <taxon>Dikarya</taxon>
        <taxon>Ascomycota</taxon>
        <taxon>Pezizomycotina</taxon>
        <taxon>Dothideomycetes</taxon>
        <taxon>Dothideomycetidae</taxon>
        <taxon>Mycosphaerellales</taxon>
        <taxon>Teratosphaeriaceae</taxon>
        <taxon>Teratosphaeria</taxon>
    </lineage>
</organism>
<evidence type="ECO:0000313" key="2">
    <source>
        <dbReference type="EMBL" id="KAF2770310.1"/>
    </source>
</evidence>
<keyword evidence="3" id="KW-1185">Reference proteome</keyword>